<feature type="domain" description="TRASH" evidence="1">
    <location>
        <begin position="10"/>
        <end position="46"/>
    </location>
</feature>
<evidence type="ECO:0000313" key="3">
    <source>
        <dbReference type="Proteomes" id="UP000294914"/>
    </source>
</evidence>
<reference evidence="2 3" key="1">
    <citation type="submission" date="2019-03" db="EMBL/GenBank/DDBJ databases">
        <title>Genomic Encyclopedia of Type Strains, Phase IV (KMG-IV): sequencing the most valuable type-strain genomes for metagenomic binning, comparative biology and taxonomic classification.</title>
        <authorList>
            <person name="Goeker M."/>
        </authorList>
    </citation>
    <scope>NUCLEOTIDE SEQUENCE [LARGE SCALE GENOMIC DNA]</scope>
    <source>
        <strain evidence="2 3">DSM 16326</strain>
    </source>
</reference>
<dbReference type="EMBL" id="SOQX01000002">
    <property type="protein sequence ID" value="TDY02878.1"/>
    <property type="molecule type" value="Genomic_DNA"/>
</dbReference>
<protein>
    <submittedName>
        <fullName evidence="2">YHS domain-containing protein</fullName>
    </submittedName>
</protein>
<dbReference type="InterPro" id="IPR007029">
    <property type="entry name" value="YHS_dom"/>
</dbReference>
<organism evidence="2 3">
    <name type="scientific">Thiohalophilus thiocyanatoxydans</name>
    <dbReference type="NCBI Taxonomy" id="381308"/>
    <lineage>
        <taxon>Bacteria</taxon>
        <taxon>Pseudomonadati</taxon>
        <taxon>Pseudomonadota</taxon>
        <taxon>Gammaproteobacteria</taxon>
        <taxon>Thiohalomonadales</taxon>
        <taxon>Thiohalophilaceae</taxon>
        <taxon>Thiohalophilus</taxon>
    </lineage>
</organism>
<dbReference type="RefSeq" id="WP_134082142.1">
    <property type="nucleotide sequence ID" value="NZ_SOQX01000002.1"/>
</dbReference>
<evidence type="ECO:0000313" key="2">
    <source>
        <dbReference type="EMBL" id="TDY02878.1"/>
    </source>
</evidence>
<dbReference type="Proteomes" id="UP000294914">
    <property type="component" value="Unassembled WGS sequence"/>
</dbReference>
<dbReference type="AlphaFoldDB" id="A0A4R8IQM2"/>
<comment type="caution">
    <text evidence="2">The sequence shown here is derived from an EMBL/GenBank/DDBJ whole genome shotgun (WGS) entry which is preliminary data.</text>
</comment>
<accession>A0A4R8IQM2</accession>
<dbReference type="OrthoDB" id="9793685at2"/>
<dbReference type="SMART" id="SM00746">
    <property type="entry name" value="TRASH"/>
    <property type="match status" value="1"/>
</dbReference>
<sequence length="162" mass="18448">MQQEQDKLKDPVCGMLVPRDKYAVDYLDMHFAFCSQQCQSRFLANPNLYIGKPGHPSHKDEVIKRRRLKLSEALSSQQSEELVKELGSMMGIKQVTVMQEEVEITYDLLQATAEQVEHRIVQLGGRPGNGMAEKLRRAFVHYLEETEVDSLEGSSSSHGHHH</sequence>
<dbReference type="Pfam" id="PF04945">
    <property type="entry name" value="YHS"/>
    <property type="match status" value="1"/>
</dbReference>
<proteinExistence type="predicted"/>
<name>A0A4R8IQM2_9GAMM</name>
<dbReference type="InterPro" id="IPR011017">
    <property type="entry name" value="TRASH_dom"/>
</dbReference>
<keyword evidence="3" id="KW-1185">Reference proteome</keyword>
<evidence type="ECO:0000259" key="1">
    <source>
        <dbReference type="SMART" id="SM00746"/>
    </source>
</evidence>
<gene>
    <name evidence="2" type="ORF">EDC23_1262</name>
</gene>